<evidence type="ECO:0000313" key="3">
    <source>
        <dbReference type="EMBL" id="MBB5116573.1"/>
    </source>
</evidence>
<keyword evidence="2" id="KW-0812">Transmembrane</keyword>
<feature type="transmembrane region" description="Helical" evidence="2">
    <location>
        <begin position="395"/>
        <end position="419"/>
    </location>
</feature>
<organism evidence="3 4">
    <name type="scientific">Micromonospora echinospora</name>
    <name type="common">Micromonospora purpurea</name>
    <dbReference type="NCBI Taxonomy" id="1877"/>
    <lineage>
        <taxon>Bacteria</taxon>
        <taxon>Bacillati</taxon>
        <taxon>Actinomycetota</taxon>
        <taxon>Actinomycetes</taxon>
        <taxon>Micromonosporales</taxon>
        <taxon>Micromonosporaceae</taxon>
        <taxon>Micromonospora</taxon>
    </lineage>
</organism>
<sequence>MSDLPPPGSEPVPPTPSGPPADPTAPPPAAADPASSGSAGPSVPAPGPAPADPWADQTGHGPAIPQQPGYGTQPAHPNPPDPATPPGGGDPAGRNAPASHPPGQSAPHGTPPSGWSAPHGTPPSGWSAPGGTPNPGGGQSGWTAPGATPSPGYPAMPGYPTPQGYPTGAPQAGWTGPGYPAHPMPGAAYPVPAGSGAYAGWPSGFDPQDPLVNPPHAGIGPWFARCWGALRRGWRQLLPIVLLTQVLPATVIGVLTLIISPDGQMATAPNGAPALPEGFWAQTLGFYGAILFAGLIFGALQAMGWAAGTWVIARQAAGQPAGLGSAFRYGLSRALGLWGWTIVVSLLVTLGACFCLLPGVYVALALALFGPVYLFERRDPVGRSWQMFHSRFGMVLGRVMLVVAALVAATLLDVVLAGINVELFGVEPMGAVGTAIGAVTITVLSAAVAAPTYLVQQVGLVVTYAEQRAQEGPVTAAQLAAELG</sequence>
<dbReference type="RefSeq" id="WP_184688984.1">
    <property type="nucleotide sequence ID" value="NZ_JACHJC010000001.1"/>
</dbReference>
<gene>
    <name evidence="3" type="ORF">FHU28_006412</name>
</gene>
<feature type="compositionally biased region" description="Pro residues" evidence="1">
    <location>
        <begin position="151"/>
        <end position="160"/>
    </location>
</feature>
<feature type="compositionally biased region" description="Pro residues" evidence="1">
    <location>
        <begin position="1"/>
        <end position="30"/>
    </location>
</feature>
<feature type="compositionally biased region" description="Low complexity" evidence="1">
    <location>
        <begin position="31"/>
        <end position="42"/>
    </location>
</feature>
<reference evidence="3 4" key="1">
    <citation type="submission" date="2020-08" db="EMBL/GenBank/DDBJ databases">
        <title>Sequencing the genomes of 1000 actinobacteria strains.</title>
        <authorList>
            <person name="Klenk H.-P."/>
        </authorList>
    </citation>
    <scope>NUCLEOTIDE SEQUENCE [LARGE SCALE GENOMIC DNA]</scope>
    <source>
        <strain evidence="3 4">DSM 43036</strain>
    </source>
</reference>
<feature type="transmembrane region" description="Helical" evidence="2">
    <location>
        <begin position="334"/>
        <end position="352"/>
    </location>
</feature>
<evidence type="ECO:0000256" key="1">
    <source>
        <dbReference type="SAM" id="MobiDB-lite"/>
    </source>
</evidence>
<evidence type="ECO:0000313" key="4">
    <source>
        <dbReference type="Proteomes" id="UP000618986"/>
    </source>
</evidence>
<accession>A0ABR6MMH6</accession>
<keyword evidence="4" id="KW-1185">Reference proteome</keyword>
<feature type="transmembrane region" description="Helical" evidence="2">
    <location>
        <begin position="286"/>
        <end position="313"/>
    </location>
</feature>
<feature type="compositionally biased region" description="Pro residues" evidence="1">
    <location>
        <begin position="76"/>
        <end position="85"/>
    </location>
</feature>
<keyword evidence="2" id="KW-0472">Membrane</keyword>
<dbReference type="EMBL" id="JACHJC010000001">
    <property type="protein sequence ID" value="MBB5116573.1"/>
    <property type="molecule type" value="Genomic_DNA"/>
</dbReference>
<feature type="transmembrane region" description="Helical" evidence="2">
    <location>
        <begin position="237"/>
        <end position="259"/>
    </location>
</feature>
<proteinExistence type="predicted"/>
<evidence type="ECO:0000256" key="2">
    <source>
        <dbReference type="SAM" id="Phobius"/>
    </source>
</evidence>
<feature type="region of interest" description="Disordered" evidence="1">
    <location>
        <begin position="1"/>
        <end position="171"/>
    </location>
</feature>
<name>A0ABR6MMH6_MICEC</name>
<feature type="compositionally biased region" description="Low complexity" evidence="1">
    <location>
        <begin position="161"/>
        <end position="171"/>
    </location>
</feature>
<comment type="caution">
    <text evidence="3">The sequence shown here is derived from an EMBL/GenBank/DDBJ whole genome shotgun (WGS) entry which is preliminary data.</text>
</comment>
<feature type="transmembrane region" description="Helical" evidence="2">
    <location>
        <begin position="358"/>
        <end position="375"/>
    </location>
</feature>
<protein>
    <submittedName>
        <fullName evidence="3">Uncharacterized protein</fullName>
    </submittedName>
</protein>
<dbReference type="GeneID" id="300296921"/>
<feature type="transmembrane region" description="Helical" evidence="2">
    <location>
        <begin position="431"/>
        <end position="455"/>
    </location>
</feature>
<keyword evidence="2" id="KW-1133">Transmembrane helix</keyword>
<dbReference type="Proteomes" id="UP000618986">
    <property type="component" value="Unassembled WGS sequence"/>
</dbReference>